<reference evidence="2" key="1">
    <citation type="submission" date="2021-09" db="EMBL/GenBank/DDBJ databases">
        <title>Genome of Aequorivita sp. strain F64183.</title>
        <authorList>
            <person name="Wang Y."/>
        </authorList>
    </citation>
    <scope>NUCLEOTIDE SEQUENCE</scope>
    <source>
        <strain evidence="2">F64183</strain>
    </source>
</reference>
<protein>
    <submittedName>
        <fullName evidence="2">Uncharacterized protein</fullName>
    </submittedName>
</protein>
<keyword evidence="3" id="KW-1185">Reference proteome</keyword>
<feature type="chain" id="PRO_5040997444" evidence="1">
    <location>
        <begin position="24"/>
        <end position="347"/>
    </location>
</feature>
<evidence type="ECO:0000256" key="1">
    <source>
        <dbReference type="SAM" id="SignalP"/>
    </source>
</evidence>
<evidence type="ECO:0000313" key="2">
    <source>
        <dbReference type="EMBL" id="MCG2429573.1"/>
    </source>
</evidence>
<dbReference type="EMBL" id="JAIRBB010000001">
    <property type="protein sequence ID" value="MCG2429573.1"/>
    <property type="molecule type" value="Genomic_DNA"/>
</dbReference>
<accession>A0A9X1QXB7</accession>
<dbReference type="AlphaFoldDB" id="A0A9X1QXB7"/>
<dbReference type="Proteomes" id="UP001139462">
    <property type="component" value="Unassembled WGS sequence"/>
</dbReference>
<evidence type="ECO:0000313" key="3">
    <source>
        <dbReference type="Proteomes" id="UP001139462"/>
    </source>
</evidence>
<organism evidence="2 3">
    <name type="scientific">Aequorivita xiaoshiensis</name>
    <dbReference type="NCBI Taxonomy" id="2874476"/>
    <lineage>
        <taxon>Bacteria</taxon>
        <taxon>Pseudomonadati</taxon>
        <taxon>Bacteroidota</taxon>
        <taxon>Flavobacteriia</taxon>
        <taxon>Flavobacteriales</taxon>
        <taxon>Flavobacteriaceae</taxon>
        <taxon>Aequorivita</taxon>
    </lineage>
</organism>
<name>A0A9X1QXB7_9FLAO</name>
<keyword evidence="1" id="KW-0732">Signal</keyword>
<gene>
    <name evidence="2" type="ORF">K8344_00435</name>
</gene>
<comment type="caution">
    <text evidence="2">The sequence shown here is derived from an EMBL/GenBank/DDBJ whole genome shotgun (WGS) entry which is preliminary data.</text>
</comment>
<feature type="signal peptide" evidence="1">
    <location>
        <begin position="1"/>
        <end position="23"/>
    </location>
</feature>
<dbReference type="RefSeq" id="WP_237606296.1">
    <property type="nucleotide sequence ID" value="NZ_JAIRBB010000001.1"/>
</dbReference>
<sequence>MKTFLSIFSLAVLTCLIFTNCSSDDDCTINDDSNNSPCFNYNKKLLVLNTVFDNNVNAVIDYNSFLINNLNTTTPIYEGSLTTNTNLTFQLPTSTSLYNDDSELHGMLVTRAGKYFTFNTNTGTGQEFTTPSNIAAPIIVGGESYVIEVSNAGYANSGIDNHFSIKPFNMNNGTTSAALTIPASNTTFNNNSFFHVESMSAASNGVNELYFVSGTNLITVNTSNNTSSHVDLYPSFSNTDFVRFIGLEYSESLGLLALMDMPDINSRKIVKIDPTNGTYTDLLSIPTNINTEFYSTVYSECNKTYYLTSLANGNTVQTNYFEIDLVANSISNTQVFNDYVFGIELID</sequence>
<proteinExistence type="predicted"/>